<dbReference type="EMBL" id="JXJN01006189">
    <property type="status" value="NOT_ANNOTATED_CDS"/>
    <property type="molecule type" value="Genomic_DNA"/>
</dbReference>
<keyword evidence="2" id="KW-1185">Reference proteome</keyword>
<evidence type="ECO:0000313" key="2">
    <source>
        <dbReference type="Proteomes" id="UP000092460"/>
    </source>
</evidence>
<reference evidence="2" key="1">
    <citation type="submission" date="2015-01" db="EMBL/GenBank/DDBJ databases">
        <authorList>
            <person name="Aksoy S."/>
            <person name="Warren W."/>
            <person name="Wilson R.K."/>
        </authorList>
    </citation>
    <scope>NUCLEOTIDE SEQUENCE [LARGE SCALE GENOMIC DNA]</scope>
    <source>
        <strain evidence="2">IAEA</strain>
    </source>
</reference>
<evidence type="ECO:0000313" key="1">
    <source>
        <dbReference type="EnsemblMetazoa" id="GPPI013583-PA"/>
    </source>
</evidence>
<organism evidence="1 2">
    <name type="scientific">Glossina palpalis gambiensis</name>
    <dbReference type="NCBI Taxonomy" id="67801"/>
    <lineage>
        <taxon>Eukaryota</taxon>
        <taxon>Metazoa</taxon>
        <taxon>Ecdysozoa</taxon>
        <taxon>Arthropoda</taxon>
        <taxon>Hexapoda</taxon>
        <taxon>Insecta</taxon>
        <taxon>Pterygota</taxon>
        <taxon>Neoptera</taxon>
        <taxon>Endopterygota</taxon>
        <taxon>Diptera</taxon>
        <taxon>Brachycera</taxon>
        <taxon>Muscomorpha</taxon>
        <taxon>Hippoboscoidea</taxon>
        <taxon>Glossinidae</taxon>
        <taxon>Glossina</taxon>
    </lineage>
</organism>
<sequence length="63" mass="7209">MIDYIGVREGFMKPLEEIFQMKNTTNSVAHKLKLAKVISSNPRLHTIHFVFDLIIIIISAPLD</sequence>
<dbReference type="AlphaFoldDB" id="A0A1B0AZ64"/>
<dbReference type="VEuPathDB" id="VectorBase:GPPI013583"/>
<dbReference type="EnsemblMetazoa" id="GPPI013583-RA">
    <property type="protein sequence ID" value="GPPI013583-PA"/>
    <property type="gene ID" value="GPPI013583"/>
</dbReference>
<reference evidence="1" key="2">
    <citation type="submission" date="2020-05" db="UniProtKB">
        <authorList>
            <consortium name="EnsemblMetazoa"/>
        </authorList>
    </citation>
    <scope>IDENTIFICATION</scope>
    <source>
        <strain evidence="1">IAEA</strain>
    </source>
</reference>
<protein>
    <submittedName>
        <fullName evidence="1">Uncharacterized protein</fullName>
    </submittedName>
</protein>
<dbReference type="Proteomes" id="UP000092460">
    <property type="component" value="Unassembled WGS sequence"/>
</dbReference>
<dbReference type="EMBL" id="JXJN01006188">
    <property type="status" value="NOT_ANNOTATED_CDS"/>
    <property type="molecule type" value="Genomic_DNA"/>
</dbReference>
<proteinExistence type="predicted"/>
<name>A0A1B0AZ64_9MUSC</name>
<accession>A0A1B0AZ64</accession>